<dbReference type="PATRIC" id="fig|1284240.4.peg.5544"/>
<dbReference type="EMBL" id="AOHO01000068">
    <property type="protein sequence ID" value="EME55276.1"/>
    <property type="molecule type" value="Genomic_DNA"/>
</dbReference>
<dbReference type="SUPFAM" id="SSF56645">
    <property type="entry name" value="Acyl-CoA dehydrogenase NM domain-like"/>
    <property type="match status" value="1"/>
</dbReference>
<protein>
    <submittedName>
        <fullName evidence="2">Isovaleryl-CoA dehydrogenase</fullName>
    </submittedName>
</protein>
<evidence type="ECO:0000256" key="1">
    <source>
        <dbReference type="SAM" id="MobiDB-lite"/>
    </source>
</evidence>
<reference evidence="2 3" key="1">
    <citation type="journal article" date="2013" name="Genome Announc.">
        <title>Draft Genome Sequence of Amycolatopsis decaplanina Strain DSM 44594T.</title>
        <authorList>
            <person name="Kaur N."/>
            <person name="Kumar S."/>
            <person name="Bala M."/>
            <person name="Raghava G.P."/>
            <person name="Mayilraj S."/>
        </authorList>
    </citation>
    <scope>NUCLEOTIDE SEQUENCE [LARGE SCALE GENOMIC DNA]</scope>
    <source>
        <strain evidence="2 3">DSM 44594</strain>
    </source>
</reference>
<evidence type="ECO:0000313" key="2">
    <source>
        <dbReference type="EMBL" id="EME55276.1"/>
    </source>
</evidence>
<proteinExistence type="predicted"/>
<keyword evidence="3" id="KW-1185">Reference proteome</keyword>
<comment type="caution">
    <text evidence="2">The sequence shown here is derived from an EMBL/GenBank/DDBJ whole genome shotgun (WGS) entry which is preliminary data.</text>
</comment>
<dbReference type="Gene3D" id="2.40.110.10">
    <property type="entry name" value="Butyryl-CoA Dehydrogenase, subunit A, domain 2"/>
    <property type="match status" value="1"/>
</dbReference>
<dbReference type="GO" id="GO:0016627">
    <property type="term" value="F:oxidoreductase activity, acting on the CH-CH group of donors"/>
    <property type="evidence" value="ECO:0007669"/>
    <property type="project" value="InterPro"/>
</dbReference>
<name>M2X2P8_9PSEU</name>
<organism evidence="2 3">
    <name type="scientific">Amycolatopsis decaplanina DSM 44594</name>
    <dbReference type="NCBI Taxonomy" id="1284240"/>
    <lineage>
        <taxon>Bacteria</taxon>
        <taxon>Bacillati</taxon>
        <taxon>Actinomycetota</taxon>
        <taxon>Actinomycetes</taxon>
        <taxon>Pseudonocardiales</taxon>
        <taxon>Pseudonocardiaceae</taxon>
        <taxon>Amycolatopsis</taxon>
    </lineage>
</organism>
<dbReference type="AlphaFoldDB" id="M2X2P8"/>
<evidence type="ECO:0000313" key="3">
    <source>
        <dbReference type="Proteomes" id="UP000054226"/>
    </source>
</evidence>
<gene>
    <name evidence="2" type="ORF">H074_27247</name>
</gene>
<feature type="region of interest" description="Disordered" evidence="1">
    <location>
        <begin position="38"/>
        <end position="66"/>
    </location>
</feature>
<sequence length="66" mass="7192">MARAGDEYMVDGNKTWITNARRSRLVALLCETDPAAESAHKGALLRRPSRPSAILDRAGEPFRPAG</sequence>
<dbReference type="Proteomes" id="UP000054226">
    <property type="component" value="Unassembled WGS sequence"/>
</dbReference>
<dbReference type="InterPro" id="IPR009100">
    <property type="entry name" value="AcylCoA_DH/oxidase_NM_dom_sf"/>
</dbReference>
<accession>M2X2P8</accession>
<dbReference type="InterPro" id="IPR046373">
    <property type="entry name" value="Acyl-CoA_Oxase/DH_mid-dom_sf"/>
</dbReference>